<keyword evidence="1" id="KW-0472">Membrane</keyword>
<evidence type="ECO:0000313" key="2">
    <source>
        <dbReference type="EMBL" id="MBI3126760.1"/>
    </source>
</evidence>
<sequence>MRGSRREEGFTLIELMVALVIISLVAAVTFRLQYQGFRVYERTSQLTDAVLLAQEKLSEAQISAVRAGRGSVRAASGGELFWEVLVTATRHPGVHSVLVRVRPRAAASPILEVSTYVADP</sequence>
<proteinExistence type="predicted"/>
<keyword evidence="1" id="KW-0812">Transmembrane</keyword>
<comment type="caution">
    <text evidence="2">The sequence shown here is derived from an EMBL/GenBank/DDBJ whole genome shotgun (WGS) entry which is preliminary data.</text>
</comment>
<dbReference type="InterPro" id="IPR012902">
    <property type="entry name" value="N_methyl_site"/>
</dbReference>
<evidence type="ECO:0000256" key="1">
    <source>
        <dbReference type="SAM" id="Phobius"/>
    </source>
</evidence>
<dbReference type="SUPFAM" id="SSF54523">
    <property type="entry name" value="Pili subunits"/>
    <property type="match status" value="1"/>
</dbReference>
<dbReference type="PROSITE" id="PS00409">
    <property type="entry name" value="PROKAR_NTER_METHYL"/>
    <property type="match status" value="1"/>
</dbReference>
<accession>A0A932MLP1</accession>
<feature type="transmembrane region" description="Helical" evidence="1">
    <location>
        <begin position="12"/>
        <end position="34"/>
    </location>
</feature>
<dbReference type="Pfam" id="PF07963">
    <property type="entry name" value="N_methyl"/>
    <property type="match status" value="1"/>
</dbReference>
<reference evidence="2" key="1">
    <citation type="submission" date="2020-07" db="EMBL/GenBank/DDBJ databases">
        <title>Huge and variable diversity of episymbiotic CPR bacteria and DPANN archaea in groundwater ecosystems.</title>
        <authorList>
            <person name="He C.Y."/>
            <person name="Keren R."/>
            <person name="Whittaker M."/>
            <person name="Farag I.F."/>
            <person name="Doudna J."/>
            <person name="Cate J.H.D."/>
            <person name="Banfield J.F."/>
        </authorList>
    </citation>
    <scope>NUCLEOTIDE SEQUENCE</scope>
    <source>
        <strain evidence="2">NC_groundwater_763_Ag_S-0.2um_68_21</strain>
    </source>
</reference>
<organism evidence="2 3">
    <name type="scientific">Tectimicrobiota bacterium</name>
    <dbReference type="NCBI Taxonomy" id="2528274"/>
    <lineage>
        <taxon>Bacteria</taxon>
        <taxon>Pseudomonadati</taxon>
        <taxon>Nitrospinota/Tectimicrobiota group</taxon>
        <taxon>Candidatus Tectimicrobiota</taxon>
    </lineage>
</organism>
<dbReference type="EMBL" id="JACPUR010000011">
    <property type="protein sequence ID" value="MBI3126760.1"/>
    <property type="molecule type" value="Genomic_DNA"/>
</dbReference>
<dbReference type="Gene3D" id="3.30.700.10">
    <property type="entry name" value="Glycoprotein, Type 4 Pilin"/>
    <property type="match status" value="1"/>
</dbReference>
<gene>
    <name evidence="2" type="ORF">HYZ11_04055</name>
</gene>
<keyword evidence="1" id="KW-1133">Transmembrane helix</keyword>
<evidence type="ECO:0000313" key="3">
    <source>
        <dbReference type="Proteomes" id="UP000782312"/>
    </source>
</evidence>
<dbReference type="NCBIfam" id="TIGR02532">
    <property type="entry name" value="IV_pilin_GFxxxE"/>
    <property type="match status" value="1"/>
</dbReference>
<dbReference type="AlphaFoldDB" id="A0A932MLP1"/>
<dbReference type="Proteomes" id="UP000782312">
    <property type="component" value="Unassembled WGS sequence"/>
</dbReference>
<name>A0A932MLP1_UNCTE</name>
<dbReference type="InterPro" id="IPR045584">
    <property type="entry name" value="Pilin-like"/>
</dbReference>
<protein>
    <submittedName>
        <fullName evidence="2">Type II secretion system protein</fullName>
    </submittedName>
</protein>